<dbReference type="RefSeq" id="WP_066627740.1">
    <property type="nucleotide sequence ID" value="NZ_FQXL01000006.1"/>
</dbReference>
<dbReference type="AlphaFoldDB" id="A0A162RP86"/>
<evidence type="ECO:0000259" key="2">
    <source>
        <dbReference type="Pfam" id="PF00534"/>
    </source>
</evidence>
<keyword evidence="1" id="KW-0175">Coiled coil</keyword>
<keyword evidence="4" id="KW-1185">Reference proteome</keyword>
<dbReference type="EC" id="2.4.1.250" evidence="3"/>
<accession>A0A162RP86</accession>
<dbReference type="Proteomes" id="UP000076603">
    <property type="component" value="Unassembled WGS sequence"/>
</dbReference>
<name>A0A162RP86_9CLOT</name>
<evidence type="ECO:0000256" key="1">
    <source>
        <dbReference type="SAM" id="Coils"/>
    </source>
</evidence>
<organism evidence="3 4">
    <name type="scientific">Clostridium magnum DSM 2767</name>
    <dbReference type="NCBI Taxonomy" id="1121326"/>
    <lineage>
        <taxon>Bacteria</taxon>
        <taxon>Bacillati</taxon>
        <taxon>Bacillota</taxon>
        <taxon>Clostridia</taxon>
        <taxon>Eubacteriales</taxon>
        <taxon>Clostridiaceae</taxon>
        <taxon>Clostridium</taxon>
    </lineage>
</organism>
<evidence type="ECO:0000313" key="3">
    <source>
        <dbReference type="EMBL" id="KZL90193.1"/>
    </source>
</evidence>
<evidence type="ECO:0000313" key="4">
    <source>
        <dbReference type="Proteomes" id="UP000076603"/>
    </source>
</evidence>
<dbReference type="STRING" id="1121326.CLMAG_46870"/>
<dbReference type="OrthoDB" id="9768685at2"/>
<dbReference type="PATRIC" id="fig|1121326.3.peg.4746"/>
<dbReference type="GO" id="GO:0102710">
    <property type="term" value="F:D-inositol-3-phosphate glycosyltransferase activity"/>
    <property type="evidence" value="ECO:0007669"/>
    <property type="project" value="UniProtKB-EC"/>
</dbReference>
<keyword evidence="3" id="KW-0808">Transferase</keyword>
<comment type="caution">
    <text evidence="3">The sequence shown here is derived from an EMBL/GenBank/DDBJ whole genome shotgun (WGS) entry which is preliminary data.</text>
</comment>
<keyword evidence="3" id="KW-0328">Glycosyltransferase</keyword>
<dbReference type="Gene3D" id="3.40.50.2000">
    <property type="entry name" value="Glycogen Phosphorylase B"/>
    <property type="match status" value="2"/>
</dbReference>
<protein>
    <submittedName>
        <fullName evidence="3">D-inositol 3-phosphate glycosyltransferase</fullName>
        <ecNumber evidence="3">2.4.1.250</ecNumber>
    </submittedName>
</protein>
<dbReference type="EMBL" id="LWAE01000006">
    <property type="protein sequence ID" value="KZL90193.1"/>
    <property type="molecule type" value="Genomic_DNA"/>
</dbReference>
<dbReference type="Pfam" id="PF00534">
    <property type="entry name" value="Glycos_transf_1"/>
    <property type="match status" value="1"/>
</dbReference>
<dbReference type="PANTHER" id="PTHR12526">
    <property type="entry name" value="GLYCOSYLTRANSFERASE"/>
    <property type="match status" value="1"/>
</dbReference>
<proteinExistence type="predicted"/>
<feature type="coiled-coil region" evidence="1">
    <location>
        <begin position="444"/>
        <end position="552"/>
    </location>
</feature>
<feature type="domain" description="Glycosyl transferase family 1" evidence="2">
    <location>
        <begin position="222"/>
        <end position="392"/>
    </location>
</feature>
<reference evidence="3 4" key="1">
    <citation type="submission" date="2016-04" db="EMBL/GenBank/DDBJ databases">
        <title>Genome sequence of Clostridium magnum DSM 2767.</title>
        <authorList>
            <person name="Poehlein A."/>
            <person name="Uhlig R."/>
            <person name="Fischer R."/>
            <person name="Bahl H."/>
            <person name="Daniel R."/>
        </authorList>
    </citation>
    <scope>NUCLEOTIDE SEQUENCE [LARGE SCALE GENOMIC DNA]</scope>
    <source>
        <strain evidence="3 4">DSM 2767</strain>
    </source>
</reference>
<gene>
    <name evidence="3" type="primary">mshA_3</name>
    <name evidence="3" type="ORF">CLMAG_46870</name>
</gene>
<dbReference type="SUPFAM" id="SSF53756">
    <property type="entry name" value="UDP-Glycosyltransferase/glycogen phosphorylase"/>
    <property type="match status" value="1"/>
</dbReference>
<dbReference type="InterPro" id="IPR001296">
    <property type="entry name" value="Glyco_trans_1"/>
</dbReference>
<dbReference type="PANTHER" id="PTHR12526:SF630">
    <property type="entry name" value="GLYCOSYLTRANSFERASE"/>
    <property type="match status" value="1"/>
</dbReference>
<sequence length="598" mass="68383">MKIAHFNTYDGGGAGIAARRLNKGLNMIGEQSRLFVKYKNSIDENVNQIISSDVHNRFFDKLSSKYFLNNIKEGSTITSIMYPSIGFEFLNAIEEFEIINLHWISTFISIEAIMKIYAMGKPIVWTLHDQNPMTGACHYTNGCDKFKKDCSFCPQLVEDRFNIARKILECKTNNFPKDITIVTPSKWLAECARESAVFKNNRIEVIKNSLETYLYKPYDKIEAKRSLGVSDSTKVILFGANDLTEKRKGFINLLEAAKILKGIKYIENLIDRNELCILTFGQGSHLLDTMNLPYKSLGYVNDDQNLSTIYSAADVLVLPSTEDNLPNVMLESMSCGTPVVSFEIGGMKDVIKNEYNGYTCGINNVQALAENIVKCLSKDGSISNNCREYAIKNFKLENQANNYRELYKELIINHNNKSSSAQVNIPYILPEASSFINQCICELSVDINNELNELEKRCIELNNETEAQKQNNELMKNALNRDINSITLERNKLKLEQDLLVSERDALRQEKDLIESENDVLRQEKDLIESENDALKQEKDLIESERDALKTQICSLQNSKSWTITKPFRVSKRLIKKTIKFLLPYAVIRYYQLKKYGK</sequence>